<keyword evidence="12" id="KW-1185">Reference proteome</keyword>
<accession>A0AAD9FVN5</accession>
<evidence type="ECO:0000256" key="7">
    <source>
        <dbReference type="ARBA" id="ARBA00034551"/>
    </source>
</evidence>
<evidence type="ECO:0000259" key="10">
    <source>
        <dbReference type="Pfam" id="PF01593"/>
    </source>
</evidence>
<dbReference type="EMBL" id="JAODAN010000001">
    <property type="protein sequence ID" value="KAK1926923.1"/>
    <property type="molecule type" value="Genomic_DNA"/>
</dbReference>
<feature type="domain" description="Amine oxidase" evidence="10">
    <location>
        <begin position="16"/>
        <end position="521"/>
    </location>
</feature>
<dbReference type="InterPro" id="IPR036188">
    <property type="entry name" value="FAD/NAD-bd_sf"/>
</dbReference>
<dbReference type="PANTHER" id="PTHR43734">
    <property type="entry name" value="PHYTOENE DESATURASE"/>
    <property type="match status" value="1"/>
</dbReference>
<dbReference type="AlphaFoldDB" id="A0AAD9FVN5"/>
<dbReference type="SUPFAM" id="SSF51905">
    <property type="entry name" value="FAD/NAD(P)-binding domain"/>
    <property type="match status" value="1"/>
</dbReference>
<dbReference type="Pfam" id="PF01593">
    <property type="entry name" value="Amino_oxidase"/>
    <property type="match status" value="1"/>
</dbReference>
<evidence type="ECO:0000256" key="1">
    <source>
        <dbReference type="ARBA" id="ARBA00001911"/>
    </source>
</evidence>
<sequence>MSRQKTAIVIGAGVGGTSTAARLAHAGLNVEVYEKNDFSGGRCSLIHHDGHRFDQGPSLFLLPPLFEQLYSDLGTRLQDHIDLVQCHPNYVIHYHDGESVTLTSDRAKLGREVERFEGRGGVEALDGFLREAGIHGALSYDLVLSKTFPSILSLARPSFIRNVIRLHPFGSLYGRCARYFKTERMRRAFSFGSMYLGSSPFESPGTYSLLQWTETCEGIWYPIGGFHRVVQSLIDIATSLPNPAKFHYNAEVERVLYDATGRASGIQLKNGEKKHADVVVVNADLVWAHNNLFKKDNEEPAEQGVLKEPRLAKKLTDKPHSCSSISFYWAMDSIIPSLNAHNIFLAEDYKGSFDDIFKSHSMPREPSFYVNVPSRVDPSAAPEGKDTIVVLVPVGHLLSDEKTLNTPQGDGQKPTQDWDALVNQAREQIIHTMETRLGISGLKEKITWEGINTPVTWKEKFNLTHGSILGITHDFFNVLSFRAQSRHPSVPGAYFVGASAHPGTGVPIAIAGSKLCAEAVLHDLDIPIPSTYGPVGPRTTARSDLDVRQRKKLLYVLEGALDSLFPYLLGAVFAISSVALWAWYTGRMVVEKDTSPDTLVGIARRYAAGAVGAAHTWISIEVIPWIMLLAIGFLTPVIAKRIL</sequence>
<dbReference type="InterPro" id="IPR014105">
    <property type="entry name" value="Carotenoid/retinoid_OxRdtase"/>
</dbReference>
<proteinExistence type="inferred from homology"/>
<evidence type="ECO:0000256" key="2">
    <source>
        <dbReference type="ARBA" id="ARBA00004829"/>
    </source>
</evidence>
<dbReference type="InterPro" id="IPR002937">
    <property type="entry name" value="Amino_oxidase"/>
</dbReference>
<dbReference type="FunFam" id="3.50.50.60:FF:000171">
    <property type="entry name" value="zeta-carotene-forming phytoene desaturase"/>
    <property type="match status" value="1"/>
</dbReference>
<dbReference type="Gene3D" id="3.50.50.60">
    <property type="entry name" value="FAD/NAD(P)-binding domain"/>
    <property type="match status" value="2"/>
</dbReference>
<evidence type="ECO:0000256" key="5">
    <source>
        <dbReference type="ARBA" id="ARBA00022746"/>
    </source>
</evidence>
<evidence type="ECO:0000256" key="9">
    <source>
        <dbReference type="SAM" id="Phobius"/>
    </source>
</evidence>
<evidence type="ECO:0000313" key="12">
    <source>
        <dbReference type="Proteomes" id="UP001182556"/>
    </source>
</evidence>
<dbReference type="Proteomes" id="UP001182556">
    <property type="component" value="Unassembled WGS sequence"/>
</dbReference>
<dbReference type="NCBIfam" id="TIGR02734">
    <property type="entry name" value="crtI_fam"/>
    <property type="match status" value="1"/>
</dbReference>
<feature type="transmembrane region" description="Helical" evidence="9">
    <location>
        <begin position="564"/>
        <end position="584"/>
    </location>
</feature>
<reference evidence="11" key="1">
    <citation type="submission" date="2023-02" db="EMBL/GenBank/DDBJ databases">
        <title>Identification and recombinant expression of a fungal hydrolase from Papiliotrema laurentii that hydrolyzes apple cutin and clears colloidal polyester polyurethane.</title>
        <authorList>
            <consortium name="DOE Joint Genome Institute"/>
            <person name="Roman V.A."/>
            <person name="Bojanowski C."/>
            <person name="Crable B.R."/>
            <person name="Wagner D.N."/>
            <person name="Hung C.S."/>
            <person name="Nadeau L.J."/>
            <person name="Schratz L."/>
            <person name="Haridas S."/>
            <person name="Pangilinan J."/>
            <person name="Lipzen A."/>
            <person name="Na H."/>
            <person name="Yan M."/>
            <person name="Ng V."/>
            <person name="Grigoriev I.V."/>
            <person name="Spatafora J.W."/>
            <person name="Barlow D."/>
            <person name="Biffinger J."/>
            <person name="Kelley-Loughnane N."/>
            <person name="Varaljay V.A."/>
            <person name="Crookes-Goodson W.J."/>
        </authorList>
    </citation>
    <scope>NUCLEOTIDE SEQUENCE</scope>
    <source>
        <strain evidence="11">5307AH</strain>
    </source>
</reference>
<protein>
    <recommendedName>
        <fullName evidence="4">Phytoene desaturase</fullName>
    </recommendedName>
    <alternativeName>
        <fullName evidence="7">Phytoene desaturase (3,4-didehydrolycopene-forming)</fullName>
    </alternativeName>
</protein>
<dbReference type="PROSITE" id="PS00982">
    <property type="entry name" value="PHYTOENE_DH"/>
    <property type="match status" value="1"/>
</dbReference>
<organism evidence="11 12">
    <name type="scientific">Papiliotrema laurentii</name>
    <name type="common">Cryptococcus laurentii</name>
    <dbReference type="NCBI Taxonomy" id="5418"/>
    <lineage>
        <taxon>Eukaryota</taxon>
        <taxon>Fungi</taxon>
        <taxon>Dikarya</taxon>
        <taxon>Basidiomycota</taxon>
        <taxon>Agaricomycotina</taxon>
        <taxon>Tremellomycetes</taxon>
        <taxon>Tremellales</taxon>
        <taxon>Rhynchogastremaceae</taxon>
        <taxon>Papiliotrema</taxon>
    </lineage>
</organism>
<comment type="pathway">
    <text evidence="2 8">Carotenoid biosynthesis.</text>
</comment>
<keyword evidence="9" id="KW-0472">Membrane</keyword>
<comment type="cofactor">
    <cofactor evidence="1">
        <name>NAD(+)</name>
        <dbReference type="ChEBI" id="CHEBI:57540"/>
    </cofactor>
</comment>
<evidence type="ECO:0000313" key="11">
    <source>
        <dbReference type="EMBL" id="KAK1926923.1"/>
    </source>
</evidence>
<dbReference type="GO" id="GO:0016117">
    <property type="term" value="P:carotenoid biosynthetic process"/>
    <property type="evidence" value="ECO:0007669"/>
    <property type="project" value="UniProtKB-KW"/>
</dbReference>
<name>A0AAD9FVN5_PAPLA</name>
<keyword evidence="9" id="KW-1133">Transmembrane helix</keyword>
<evidence type="ECO:0000256" key="6">
    <source>
        <dbReference type="ARBA" id="ARBA00023002"/>
    </source>
</evidence>
<keyword evidence="6 8" id="KW-0560">Oxidoreductase</keyword>
<dbReference type="GO" id="GO:0016166">
    <property type="term" value="F:phytoene dehydrogenase activity"/>
    <property type="evidence" value="ECO:0007669"/>
    <property type="project" value="UniProtKB-ARBA"/>
</dbReference>
<gene>
    <name evidence="11" type="ORF">DB88DRAFT_476068</name>
</gene>
<keyword evidence="9" id="KW-0812">Transmembrane</keyword>
<keyword evidence="5 8" id="KW-0125">Carotenoid biosynthesis</keyword>
<evidence type="ECO:0000256" key="8">
    <source>
        <dbReference type="RuleBase" id="RU362075"/>
    </source>
</evidence>
<comment type="caution">
    <text evidence="11">The sequence shown here is derived from an EMBL/GenBank/DDBJ whole genome shotgun (WGS) entry which is preliminary data.</text>
</comment>
<feature type="transmembrane region" description="Helical" evidence="9">
    <location>
        <begin position="622"/>
        <end position="639"/>
    </location>
</feature>
<evidence type="ECO:0000256" key="4">
    <source>
        <dbReference type="ARBA" id="ARBA00013293"/>
    </source>
</evidence>
<evidence type="ECO:0000256" key="3">
    <source>
        <dbReference type="ARBA" id="ARBA00006046"/>
    </source>
</evidence>
<comment type="similarity">
    <text evidence="3 8">Belongs to the carotenoid/retinoid oxidoreductase family.</text>
</comment>
<dbReference type="InterPro" id="IPR008150">
    <property type="entry name" value="Phytoene_DH_bac_CS"/>
</dbReference>
<dbReference type="PANTHER" id="PTHR43734:SF1">
    <property type="entry name" value="PHYTOENE DESATURASE"/>
    <property type="match status" value="1"/>
</dbReference>